<name>A0A369BQH3_9GAMM</name>
<organism evidence="2 3">
    <name type="scientific">Thioalbus denitrificans</name>
    <dbReference type="NCBI Taxonomy" id="547122"/>
    <lineage>
        <taxon>Bacteria</taxon>
        <taxon>Pseudomonadati</taxon>
        <taxon>Pseudomonadota</taxon>
        <taxon>Gammaproteobacteria</taxon>
        <taxon>Chromatiales</taxon>
        <taxon>Ectothiorhodospiraceae</taxon>
        <taxon>Thioalbus</taxon>
    </lineage>
</organism>
<sequence length="167" mass="17709">MNGETELESLARRVGRTLLERGLMLATAESCTGGWVAQAVTAVDGSSQWFERGFVTYSNAAKQELLGVRAETLEAHGAVSEATVLEMATGALAHSRARVALSISGVAGPTGGTPEKPVGTVWHGWALAGRSPRARLHRYDGDRTSVRRQAVITALAGLLELLEERAD</sequence>
<dbReference type="Pfam" id="PF02464">
    <property type="entry name" value="CinA"/>
    <property type="match status" value="1"/>
</dbReference>
<dbReference type="AlphaFoldDB" id="A0A369BQH3"/>
<dbReference type="InterPro" id="IPR036653">
    <property type="entry name" value="CinA-like_C"/>
</dbReference>
<evidence type="ECO:0000259" key="1">
    <source>
        <dbReference type="Pfam" id="PF02464"/>
    </source>
</evidence>
<proteinExistence type="predicted"/>
<protein>
    <submittedName>
        <fullName evidence="2">Nicotinamide-nucleotide amidase</fullName>
    </submittedName>
</protein>
<dbReference type="Proteomes" id="UP000252707">
    <property type="component" value="Unassembled WGS sequence"/>
</dbReference>
<gene>
    <name evidence="2" type="ORF">DFQ59_1174</name>
</gene>
<dbReference type="NCBIfam" id="TIGR00199">
    <property type="entry name" value="PncC_domain"/>
    <property type="match status" value="1"/>
</dbReference>
<feature type="domain" description="CinA C-terminal" evidence="1">
    <location>
        <begin position="8"/>
        <end position="161"/>
    </location>
</feature>
<reference evidence="2 3" key="1">
    <citation type="submission" date="2018-07" db="EMBL/GenBank/DDBJ databases">
        <title>Genomic Encyclopedia of Type Strains, Phase IV (KMG-IV): sequencing the most valuable type-strain genomes for metagenomic binning, comparative biology and taxonomic classification.</title>
        <authorList>
            <person name="Goeker M."/>
        </authorList>
    </citation>
    <scope>NUCLEOTIDE SEQUENCE [LARGE SCALE GENOMIC DNA]</scope>
    <source>
        <strain evidence="2 3">DSM 26407</strain>
    </source>
</reference>
<keyword evidence="3" id="KW-1185">Reference proteome</keyword>
<evidence type="ECO:0000313" key="2">
    <source>
        <dbReference type="EMBL" id="RCX23880.1"/>
    </source>
</evidence>
<dbReference type="NCBIfam" id="NF002975">
    <property type="entry name" value="PRK03661.1"/>
    <property type="match status" value="1"/>
</dbReference>
<dbReference type="InterPro" id="IPR008136">
    <property type="entry name" value="CinA_C"/>
</dbReference>
<dbReference type="Gene3D" id="3.90.950.20">
    <property type="entry name" value="CinA-like"/>
    <property type="match status" value="1"/>
</dbReference>
<dbReference type="EMBL" id="QPJY01000017">
    <property type="protein sequence ID" value="RCX23880.1"/>
    <property type="molecule type" value="Genomic_DNA"/>
</dbReference>
<dbReference type="SUPFAM" id="SSF142433">
    <property type="entry name" value="CinA-like"/>
    <property type="match status" value="1"/>
</dbReference>
<comment type="caution">
    <text evidence="2">The sequence shown here is derived from an EMBL/GenBank/DDBJ whole genome shotgun (WGS) entry which is preliminary data.</text>
</comment>
<accession>A0A369BQH3</accession>
<evidence type="ECO:0000313" key="3">
    <source>
        <dbReference type="Proteomes" id="UP000252707"/>
    </source>
</evidence>
<dbReference type="OrthoDB" id="9801454at2"/>
<dbReference type="RefSeq" id="WP_114281240.1">
    <property type="nucleotide sequence ID" value="NZ_QPJY01000017.1"/>
</dbReference>